<gene>
    <name evidence="2" type="ORF">AV656_06405</name>
</gene>
<proteinExistence type="predicted"/>
<evidence type="ECO:0000313" key="3">
    <source>
        <dbReference type="Proteomes" id="UP000076490"/>
    </source>
</evidence>
<dbReference type="EMBL" id="LQNT01000009">
    <property type="protein sequence ID" value="KZE38534.1"/>
    <property type="molecule type" value="Genomic_DNA"/>
</dbReference>
<reference evidence="2 3" key="1">
    <citation type="submission" date="2016-01" db="EMBL/GenBank/DDBJ databases">
        <title>Whole genome sequencing of Bhargavaea cecembensis T14.</title>
        <authorList>
            <person name="Hong K.W."/>
        </authorList>
    </citation>
    <scope>NUCLEOTIDE SEQUENCE [LARGE SCALE GENOMIC DNA]</scope>
    <source>
        <strain evidence="2 3">T14</strain>
    </source>
</reference>
<evidence type="ECO:0000256" key="1">
    <source>
        <dbReference type="SAM" id="MobiDB-lite"/>
    </source>
</evidence>
<name>A0A165H1S7_9BACL</name>
<comment type="caution">
    <text evidence="2">The sequence shown here is derived from an EMBL/GenBank/DDBJ whole genome shotgun (WGS) entry which is preliminary data.</text>
</comment>
<evidence type="ECO:0000313" key="2">
    <source>
        <dbReference type="EMBL" id="KZE38534.1"/>
    </source>
</evidence>
<dbReference type="AlphaFoldDB" id="A0A165H1S7"/>
<protein>
    <submittedName>
        <fullName evidence="2">Uncharacterized protein</fullName>
    </submittedName>
</protein>
<feature type="region of interest" description="Disordered" evidence="1">
    <location>
        <begin position="81"/>
        <end position="116"/>
    </location>
</feature>
<sequence>MGNPDRRDRKAFRELRGRWVRRASRDLRDRRVRRVFRDLRDRWVPQANWVLRANLDLKENRGQRERKVNLARRGHKVFRDPEVIVAKPDRRDRPALPEKPVHRDRRENQARKDRRA</sequence>
<organism evidence="2 3">
    <name type="scientific">Bhargavaea cecembensis</name>
    <dbReference type="NCBI Taxonomy" id="394098"/>
    <lineage>
        <taxon>Bacteria</taxon>
        <taxon>Bacillati</taxon>
        <taxon>Bacillota</taxon>
        <taxon>Bacilli</taxon>
        <taxon>Bacillales</taxon>
        <taxon>Caryophanaceae</taxon>
        <taxon>Bhargavaea</taxon>
    </lineage>
</organism>
<dbReference type="Proteomes" id="UP000076490">
    <property type="component" value="Unassembled WGS sequence"/>
</dbReference>
<accession>A0A165H1S7</accession>